<dbReference type="GO" id="GO:0003676">
    <property type="term" value="F:nucleic acid binding"/>
    <property type="evidence" value="ECO:0007669"/>
    <property type="project" value="InterPro"/>
</dbReference>
<accession>A0A3N4I709</accession>
<dbReference type="InterPro" id="IPR036397">
    <property type="entry name" value="RNaseH_sf"/>
</dbReference>
<proteinExistence type="predicted"/>
<evidence type="ECO:0000313" key="2">
    <source>
        <dbReference type="Proteomes" id="UP000275078"/>
    </source>
</evidence>
<protein>
    <submittedName>
        <fullName evidence="1">Uncharacterized protein</fullName>
    </submittedName>
</protein>
<reference evidence="1 2" key="1">
    <citation type="journal article" date="2018" name="Nat. Ecol. Evol.">
        <title>Pezizomycetes genomes reveal the molecular basis of ectomycorrhizal truffle lifestyle.</title>
        <authorList>
            <person name="Murat C."/>
            <person name="Payen T."/>
            <person name="Noel B."/>
            <person name="Kuo A."/>
            <person name="Morin E."/>
            <person name="Chen J."/>
            <person name="Kohler A."/>
            <person name="Krizsan K."/>
            <person name="Balestrini R."/>
            <person name="Da Silva C."/>
            <person name="Montanini B."/>
            <person name="Hainaut M."/>
            <person name="Levati E."/>
            <person name="Barry K.W."/>
            <person name="Belfiori B."/>
            <person name="Cichocki N."/>
            <person name="Clum A."/>
            <person name="Dockter R.B."/>
            <person name="Fauchery L."/>
            <person name="Guy J."/>
            <person name="Iotti M."/>
            <person name="Le Tacon F."/>
            <person name="Lindquist E.A."/>
            <person name="Lipzen A."/>
            <person name="Malagnac F."/>
            <person name="Mello A."/>
            <person name="Molinier V."/>
            <person name="Miyauchi S."/>
            <person name="Poulain J."/>
            <person name="Riccioni C."/>
            <person name="Rubini A."/>
            <person name="Sitrit Y."/>
            <person name="Splivallo R."/>
            <person name="Traeger S."/>
            <person name="Wang M."/>
            <person name="Zifcakova L."/>
            <person name="Wipf D."/>
            <person name="Zambonelli A."/>
            <person name="Paolocci F."/>
            <person name="Nowrousian M."/>
            <person name="Ottonello S."/>
            <person name="Baldrian P."/>
            <person name="Spatafora J.W."/>
            <person name="Henrissat B."/>
            <person name="Nagy L.G."/>
            <person name="Aury J.M."/>
            <person name="Wincker P."/>
            <person name="Grigoriev I.V."/>
            <person name="Bonfante P."/>
            <person name="Martin F.M."/>
        </authorList>
    </citation>
    <scope>NUCLEOTIDE SEQUENCE [LARGE SCALE GENOMIC DNA]</scope>
    <source>
        <strain evidence="1 2">RN42</strain>
    </source>
</reference>
<dbReference type="AlphaFoldDB" id="A0A3N4I709"/>
<sequence>SGDTIRRALNDIGYHRCKACQKPFISASIQEDRRHYSNLHRRKTKAYWRPHMYCDESHFDTADRGVKYVTRKPNEKYHKDCIQKTFRSGRTSVMVWGAISYNWKSELVIL</sequence>
<dbReference type="Proteomes" id="UP000275078">
    <property type="component" value="Unassembled WGS sequence"/>
</dbReference>
<evidence type="ECO:0000313" key="1">
    <source>
        <dbReference type="EMBL" id="RPA79951.1"/>
    </source>
</evidence>
<organism evidence="1 2">
    <name type="scientific">Ascobolus immersus RN42</name>
    <dbReference type="NCBI Taxonomy" id="1160509"/>
    <lineage>
        <taxon>Eukaryota</taxon>
        <taxon>Fungi</taxon>
        <taxon>Dikarya</taxon>
        <taxon>Ascomycota</taxon>
        <taxon>Pezizomycotina</taxon>
        <taxon>Pezizomycetes</taxon>
        <taxon>Pezizales</taxon>
        <taxon>Ascobolaceae</taxon>
        <taxon>Ascobolus</taxon>
    </lineage>
</organism>
<name>A0A3N4I709_ASCIM</name>
<gene>
    <name evidence="1" type="ORF">BJ508DRAFT_200637</name>
</gene>
<dbReference type="EMBL" id="ML119693">
    <property type="protein sequence ID" value="RPA79951.1"/>
    <property type="molecule type" value="Genomic_DNA"/>
</dbReference>
<dbReference type="OrthoDB" id="3549254at2759"/>
<dbReference type="Gene3D" id="3.30.420.10">
    <property type="entry name" value="Ribonuclease H-like superfamily/Ribonuclease H"/>
    <property type="match status" value="1"/>
</dbReference>
<feature type="non-terminal residue" evidence="1">
    <location>
        <position position="110"/>
    </location>
</feature>
<dbReference type="STRING" id="1160509.A0A3N4I709"/>
<feature type="non-terminal residue" evidence="1">
    <location>
        <position position="1"/>
    </location>
</feature>
<keyword evidence="2" id="KW-1185">Reference proteome</keyword>